<dbReference type="EMBL" id="JAMYWD010000006">
    <property type="protein sequence ID" value="KAJ4969580.1"/>
    <property type="molecule type" value="Genomic_DNA"/>
</dbReference>
<keyword evidence="2" id="KW-0805">Transcription regulation</keyword>
<dbReference type="InterPro" id="IPR044810">
    <property type="entry name" value="WRKY_plant"/>
</dbReference>
<feature type="domain" description="WRKY" evidence="7">
    <location>
        <begin position="283"/>
        <end position="341"/>
    </location>
</feature>
<dbReference type="SMART" id="SM00774">
    <property type="entry name" value="WRKY"/>
    <property type="match status" value="1"/>
</dbReference>
<gene>
    <name evidence="8" type="ORF">NE237_016281</name>
</gene>
<organism evidence="8 9">
    <name type="scientific">Protea cynaroides</name>
    <dbReference type="NCBI Taxonomy" id="273540"/>
    <lineage>
        <taxon>Eukaryota</taxon>
        <taxon>Viridiplantae</taxon>
        <taxon>Streptophyta</taxon>
        <taxon>Embryophyta</taxon>
        <taxon>Tracheophyta</taxon>
        <taxon>Spermatophyta</taxon>
        <taxon>Magnoliopsida</taxon>
        <taxon>Proteales</taxon>
        <taxon>Proteaceae</taxon>
        <taxon>Protea</taxon>
    </lineage>
</organism>
<keyword evidence="4" id="KW-0804">Transcription</keyword>
<evidence type="ECO:0000313" key="9">
    <source>
        <dbReference type="Proteomes" id="UP001141806"/>
    </source>
</evidence>
<dbReference type="Proteomes" id="UP001141806">
    <property type="component" value="Unassembled WGS sequence"/>
</dbReference>
<dbReference type="AlphaFoldDB" id="A0A9Q0QRQ9"/>
<feature type="region of interest" description="Disordered" evidence="6">
    <location>
        <begin position="227"/>
        <end position="257"/>
    </location>
</feature>
<proteinExistence type="predicted"/>
<sequence length="371" mass="41633">MEEVEEANKAAVESCHRFLSLVSQSQDQVQCRSLMVKAGEAVLKFKRVVSLLGTGLGHARVRKRKKFQSAIPEGVFLDNPISKVESSPSTVQLIQGTNFFENPHQGTEIAKNSSMQFTQKMFLENRSQEMASAGKNPLQIAQPMPSTQYQFLQHQQQHQQQQRFLQQQQQMKFQADMMYRRSNSSVNLKFDNSSCTPTMSSTRSFISSLSMDGSVASLDGKAFHLIGAPQSSDRNSQQSSKKRCSGKGEDGSVKCGSSGRCHCSKRRKLRVKRSIKVPAISNKLADIPPDEYSWRKYGQKPIKGSPHPRGYYKCSSMRGCPARKHVERCLEDPSMLIVTYEDDGAFYWHGEEAFNSFGLLEAGSFEEAFPS</sequence>
<dbReference type="GO" id="GO:0005634">
    <property type="term" value="C:nucleus"/>
    <property type="evidence" value="ECO:0007669"/>
    <property type="project" value="UniProtKB-SubCell"/>
</dbReference>
<comment type="subcellular location">
    <subcellularLocation>
        <location evidence="1">Nucleus</location>
    </subcellularLocation>
</comment>
<protein>
    <recommendedName>
        <fullName evidence="7">WRKY domain-containing protein</fullName>
    </recommendedName>
</protein>
<accession>A0A9Q0QRQ9</accession>
<dbReference type="OrthoDB" id="1918969at2759"/>
<dbReference type="FunFam" id="2.20.25.80:FF:000004">
    <property type="entry name" value="WRKY transcription factor 65"/>
    <property type="match status" value="1"/>
</dbReference>
<evidence type="ECO:0000313" key="8">
    <source>
        <dbReference type="EMBL" id="KAJ4969580.1"/>
    </source>
</evidence>
<reference evidence="8" key="1">
    <citation type="journal article" date="2023" name="Plant J.">
        <title>The genome of the king protea, Protea cynaroides.</title>
        <authorList>
            <person name="Chang J."/>
            <person name="Duong T.A."/>
            <person name="Schoeman C."/>
            <person name="Ma X."/>
            <person name="Roodt D."/>
            <person name="Barker N."/>
            <person name="Li Z."/>
            <person name="Van de Peer Y."/>
            <person name="Mizrachi E."/>
        </authorList>
    </citation>
    <scope>NUCLEOTIDE SEQUENCE</scope>
    <source>
        <tissue evidence="8">Young leaves</tissue>
    </source>
</reference>
<comment type="caution">
    <text evidence="8">The sequence shown here is derived from an EMBL/GenBank/DDBJ whole genome shotgun (WGS) entry which is preliminary data.</text>
</comment>
<keyword evidence="5" id="KW-0539">Nucleus</keyword>
<dbReference type="PANTHER" id="PTHR31282">
    <property type="entry name" value="WRKY TRANSCRIPTION FACTOR 21-RELATED"/>
    <property type="match status" value="1"/>
</dbReference>
<dbReference type="Pfam" id="PF10533">
    <property type="entry name" value="Plant_zn_clust"/>
    <property type="match status" value="1"/>
</dbReference>
<name>A0A9Q0QRQ9_9MAGN</name>
<dbReference type="SUPFAM" id="SSF118290">
    <property type="entry name" value="WRKY DNA-binding domain"/>
    <property type="match status" value="1"/>
</dbReference>
<dbReference type="InterPro" id="IPR036576">
    <property type="entry name" value="WRKY_dom_sf"/>
</dbReference>
<feature type="compositionally biased region" description="Polar residues" evidence="6">
    <location>
        <begin position="229"/>
        <end position="239"/>
    </location>
</feature>
<evidence type="ECO:0000256" key="5">
    <source>
        <dbReference type="ARBA" id="ARBA00023242"/>
    </source>
</evidence>
<dbReference type="GO" id="GO:0003700">
    <property type="term" value="F:DNA-binding transcription factor activity"/>
    <property type="evidence" value="ECO:0007669"/>
    <property type="project" value="InterPro"/>
</dbReference>
<dbReference type="Pfam" id="PF03106">
    <property type="entry name" value="WRKY"/>
    <property type="match status" value="1"/>
</dbReference>
<dbReference type="InterPro" id="IPR003657">
    <property type="entry name" value="WRKY_dom"/>
</dbReference>
<evidence type="ECO:0000256" key="2">
    <source>
        <dbReference type="ARBA" id="ARBA00023015"/>
    </source>
</evidence>
<keyword evidence="9" id="KW-1185">Reference proteome</keyword>
<evidence type="ECO:0000256" key="6">
    <source>
        <dbReference type="SAM" id="MobiDB-lite"/>
    </source>
</evidence>
<keyword evidence="3" id="KW-0238">DNA-binding</keyword>
<dbReference type="GO" id="GO:0043565">
    <property type="term" value="F:sequence-specific DNA binding"/>
    <property type="evidence" value="ECO:0007669"/>
    <property type="project" value="InterPro"/>
</dbReference>
<evidence type="ECO:0000259" key="7">
    <source>
        <dbReference type="PROSITE" id="PS50811"/>
    </source>
</evidence>
<evidence type="ECO:0000256" key="4">
    <source>
        <dbReference type="ARBA" id="ARBA00023163"/>
    </source>
</evidence>
<dbReference type="PROSITE" id="PS50811">
    <property type="entry name" value="WRKY"/>
    <property type="match status" value="1"/>
</dbReference>
<evidence type="ECO:0000256" key="1">
    <source>
        <dbReference type="ARBA" id="ARBA00004123"/>
    </source>
</evidence>
<dbReference type="Gene3D" id="2.20.25.80">
    <property type="entry name" value="WRKY domain"/>
    <property type="match status" value="1"/>
</dbReference>
<dbReference type="InterPro" id="IPR018872">
    <property type="entry name" value="Zn-cluster-dom"/>
</dbReference>
<evidence type="ECO:0000256" key="3">
    <source>
        <dbReference type="ARBA" id="ARBA00023125"/>
    </source>
</evidence>